<gene>
    <name evidence="3" type="ORF">SNE40_021598</name>
</gene>
<dbReference type="Proteomes" id="UP001347796">
    <property type="component" value="Unassembled WGS sequence"/>
</dbReference>
<dbReference type="AlphaFoldDB" id="A0AAN8J4B4"/>
<dbReference type="EMBL" id="JAZGQO010000018">
    <property type="protein sequence ID" value="KAK6167615.1"/>
    <property type="molecule type" value="Genomic_DNA"/>
</dbReference>
<evidence type="ECO:0000313" key="4">
    <source>
        <dbReference type="Proteomes" id="UP001347796"/>
    </source>
</evidence>
<dbReference type="InterPro" id="IPR006623">
    <property type="entry name" value="THEG"/>
</dbReference>
<dbReference type="PANTHER" id="PTHR15901">
    <property type="entry name" value="TESTICULAR HAPLOID EXPRESSED GENE PROTEIN"/>
    <property type="match status" value="1"/>
</dbReference>
<keyword evidence="1" id="KW-0677">Repeat</keyword>
<comment type="caution">
    <text evidence="3">The sequence shown here is derived from an EMBL/GenBank/DDBJ whole genome shotgun (WGS) entry which is preliminary data.</text>
</comment>
<dbReference type="PANTHER" id="PTHR15901:SF16">
    <property type="entry name" value="TESTICULAR HAPLOID EXPRESSED GENE PROTEIN"/>
    <property type="match status" value="1"/>
</dbReference>
<accession>A0AAN8J4B4</accession>
<protein>
    <recommendedName>
        <fullName evidence="5">Testicular haploid expressed protein</fullName>
    </recommendedName>
</protein>
<evidence type="ECO:0000256" key="1">
    <source>
        <dbReference type="ARBA" id="ARBA00022737"/>
    </source>
</evidence>
<feature type="region of interest" description="Disordered" evidence="2">
    <location>
        <begin position="217"/>
        <end position="247"/>
    </location>
</feature>
<dbReference type="GO" id="GO:0007283">
    <property type="term" value="P:spermatogenesis"/>
    <property type="evidence" value="ECO:0007669"/>
    <property type="project" value="TreeGrafter"/>
</dbReference>
<evidence type="ECO:0000313" key="3">
    <source>
        <dbReference type="EMBL" id="KAK6167615.1"/>
    </source>
</evidence>
<dbReference type="SMART" id="SM00705">
    <property type="entry name" value="THEG"/>
    <property type="match status" value="4"/>
</dbReference>
<keyword evidence="4" id="KW-1185">Reference proteome</keyword>
<organism evidence="3 4">
    <name type="scientific">Patella caerulea</name>
    <name type="common">Rayed Mediterranean limpet</name>
    <dbReference type="NCBI Taxonomy" id="87958"/>
    <lineage>
        <taxon>Eukaryota</taxon>
        <taxon>Metazoa</taxon>
        <taxon>Spiralia</taxon>
        <taxon>Lophotrochozoa</taxon>
        <taxon>Mollusca</taxon>
        <taxon>Gastropoda</taxon>
        <taxon>Patellogastropoda</taxon>
        <taxon>Patelloidea</taxon>
        <taxon>Patellidae</taxon>
        <taxon>Patella</taxon>
    </lineage>
</organism>
<proteinExistence type="predicted"/>
<sequence>MSRIEVLARPKTVPQNFQEDRRSVYWVDRKPLRTGPNGTTTIEVSDRVAELSKNRDPNPNYQFDKPTPIWEVKPGALRATASARVTTLAQHRDAHQNHQMERSPYTDITDGAKKAKLSQRVEDLAIPKSRVDRYDVNETQWGQRQPVSDAAKKAVASERVEALAEAKPYHSNFQHAKPIMWEVSDLAIKALASLRLQQLSRPRSRTMIKDDYDPYEVSRGARRARPTPRVEELSVPLPRKTREKKVV</sequence>
<evidence type="ECO:0008006" key="5">
    <source>
        <dbReference type="Google" id="ProtNLM"/>
    </source>
</evidence>
<evidence type="ECO:0000256" key="2">
    <source>
        <dbReference type="SAM" id="MobiDB-lite"/>
    </source>
</evidence>
<name>A0AAN8J4B4_PATCE</name>
<reference evidence="3 4" key="1">
    <citation type="submission" date="2024-01" db="EMBL/GenBank/DDBJ databases">
        <title>The genome of the rayed Mediterranean limpet Patella caerulea (Linnaeus, 1758).</title>
        <authorList>
            <person name="Anh-Thu Weber A."/>
            <person name="Halstead-Nussloch G."/>
        </authorList>
    </citation>
    <scope>NUCLEOTIDE SEQUENCE [LARGE SCALE GENOMIC DNA]</scope>
    <source>
        <strain evidence="3">AATW-2023a</strain>
        <tissue evidence="3">Whole specimen</tissue>
    </source>
</reference>
<dbReference type="InterPro" id="IPR042401">
    <property type="entry name" value="SPMAP2-like"/>
</dbReference>
<dbReference type="Pfam" id="PF14912">
    <property type="entry name" value="THEG"/>
    <property type="match status" value="3"/>
</dbReference>